<dbReference type="Gene3D" id="3.30.420.10">
    <property type="entry name" value="Ribonuclease H-like superfamily/Ribonuclease H"/>
    <property type="match status" value="1"/>
</dbReference>
<feature type="region of interest" description="Disordered" evidence="1">
    <location>
        <begin position="416"/>
        <end position="441"/>
    </location>
</feature>
<dbReference type="GO" id="GO:0003676">
    <property type="term" value="F:nucleic acid binding"/>
    <property type="evidence" value="ECO:0007669"/>
    <property type="project" value="InterPro"/>
</dbReference>
<reference evidence="3 4" key="1">
    <citation type="journal article" date="2011" name="PLoS Pathog.">
        <title>Endophytic Life Strategies Decoded by Genome and Transcriptome Analyses of the Mutualistic Root Symbiont Piriformospora indica.</title>
        <authorList>
            <person name="Zuccaro A."/>
            <person name="Lahrmann U."/>
            <person name="Guldener U."/>
            <person name="Langen G."/>
            <person name="Pfiffi S."/>
            <person name="Biedenkopf D."/>
            <person name="Wong P."/>
            <person name="Samans B."/>
            <person name="Grimm C."/>
            <person name="Basiewicz M."/>
            <person name="Murat C."/>
            <person name="Martin F."/>
            <person name="Kogel K.H."/>
        </authorList>
    </citation>
    <scope>NUCLEOTIDE SEQUENCE [LARGE SCALE GENOMIC DNA]</scope>
    <source>
        <strain evidence="3 4">DSM 11827</strain>
    </source>
</reference>
<proteinExistence type="predicted"/>
<dbReference type="HOGENOM" id="CLU_031395_0_0_1"/>
<evidence type="ECO:0000256" key="1">
    <source>
        <dbReference type="SAM" id="MobiDB-lite"/>
    </source>
</evidence>
<dbReference type="InterPro" id="IPR036397">
    <property type="entry name" value="RNaseH_sf"/>
</dbReference>
<dbReference type="InterPro" id="IPR040151">
    <property type="entry name" value="Gfd2/YDR514C-like"/>
</dbReference>
<organism evidence="3 4">
    <name type="scientific">Serendipita indica (strain DSM 11827)</name>
    <name type="common">Root endophyte fungus</name>
    <name type="synonym">Piriformospora indica</name>
    <dbReference type="NCBI Taxonomy" id="1109443"/>
    <lineage>
        <taxon>Eukaryota</taxon>
        <taxon>Fungi</taxon>
        <taxon>Dikarya</taxon>
        <taxon>Basidiomycota</taxon>
        <taxon>Agaricomycotina</taxon>
        <taxon>Agaricomycetes</taxon>
        <taxon>Sebacinales</taxon>
        <taxon>Serendipitaceae</taxon>
        <taxon>Serendipita</taxon>
    </lineage>
</organism>
<dbReference type="Pfam" id="PF21762">
    <property type="entry name" value="DEDDh_C"/>
    <property type="match status" value="1"/>
</dbReference>
<dbReference type="OMA" id="PFETSQR"/>
<dbReference type="InterPro" id="IPR012337">
    <property type="entry name" value="RNaseH-like_sf"/>
</dbReference>
<dbReference type="Proteomes" id="UP000007148">
    <property type="component" value="Unassembled WGS sequence"/>
</dbReference>
<feature type="domain" description="Gfd2/YDR514C-like C-terminal" evidence="2">
    <location>
        <begin position="158"/>
        <end position="356"/>
    </location>
</feature>
<gene>
    <name evidence="3" type="ORF">PIIN_04075</name>
</gene>
<accession>G4TFQ5</accession>
<dbReference type="STRING" id="1109443.G4TFQ5"/>
<evidence type="ECO:0000313" key="3">
    <source>
        <dbReference type="EMBL" id="CCA70136.1"/>
    </source>
</evidence>
<feature type="compositionally biased region" description="Basic residues" evidence="1">
    <location>
        <begin position="423"/>
        <end position="439"/>
    </location>
</feature>
<dbReference type="PANTHER" id="PTHR28083">
    <property type="entry name" value="GOOD FOR FULL DBP5 ACTIVITY PROTEIN 2"/>
    <property type="match status" value="1"/>
</dbReference>
<dbReference type="SUPFAM" id="SSF53098">
    <property type="entry name" value="Ribonuclease H-like"/>
    <property type="match status" value="1"/>
</dbReference>
<evidence type="ECO:0000313" key="4">
    <source>
        <dbReference type="Proteomes" id="UP000007148"/>
    </source>
</evidence>
<dbReference type="PANTHER" id="PTHR28083:SF1">
    <property type="entry name" value="GOOD FOR FULL DBP5 ACTIVITY PROTEIN 2"/>
    <property type="match status" value="1"/>
</dbReference>
<dbReference type="InParanoid" id="G4TFQ5"/>
<name>G4TFQ5_SERID</name>
<comment type="caution">
    <text evidence="3">The sequence shown here is derived from an EMBL/GenBank/DDBJ whole genome shotgun (WGS) entry which is preliminary data.</text>
</comment>
<dbReference type="eggNOG" id="ENOG502S0NE">
    <property type="taxonomic scope" value="Eukaryota"/>
</dbReference>
<dbReference type="OrthoDB" id="5953249at2759"/>
<sequence length="456" mass="52070">MATYNPVNPQNGWELDLHSVYSAYIAWFQQNGTPYWDEPWGEFFMDFQSFLYWGWPAITVTSVYEPYEPHIVTTLKSLHQFLKMINTRYGQKMEEVANMTKIRPFERNPQTMHYIDSISAYERLHATLPAVALAAQKKQIYAGSTRIIEMLWKAKDKTFLAIDFEWAERDPSSILEFGYAALRARHLVKTGNWPPVPEDNYRRGHFVVAEHVDVVANKHCPTFPRSYAFGHTHVVPKHQFRHIIQSIIDSLASPDSQTQANDLVLVAHGISGDLKRLNELQIRLPSNVLILDTSSFERELFRIGKGATTTDTATRQSRQAGSTLSLSNLLRSLNADTATFRFHNSGNDSFGALMCLQLLLEQNTTSKYLTRTTNTINGASSVSNESEFVAYNGTVIVVGVERREESTAYEAQVSQRATTIPRGRGHGRGRRGQRAHHQQIRRERRIEDDMRNLSFD</sequence>
<dbReference type="AlphaFoldDB" id="G4TFQ5"/>
<evidence type="ECO:0000259" key="2">
    <source>
        <dbReference type="Pfam" id="PF21762"/>
    </source>
</evidence>
<dbReference type="InterPro" id="IPR048519">
    <property type="entry name" value="Gfd2/YDR514C-like_C"/>
</dbReference>
<keyword evidence="4" id="KW-1185">Reference proteome</keyword>
<dbReference type="EMBL" id="CAFZ01000073">
    <property type="protein sequence ID" value="CCA70136.1"/>
    <property type="molecule type" value="Genomic_DNA"/>
</dbReference>
<dbReference type="GO" id="GO:0005634">
    <property type="term" value="C:nucleus"/>
    <property type="evidence" value="ECO:0007669"/>
    <property type="project" value="TreeGrafter"/>
</dbReference>
<protein>
    <recommendedName>
        <fullName evidence="2">Gfd2/YDR514C-like C-terminal domain-containing protein</fullName>
    </recommendedName>
</protein>